<dbReference type="Gene3D" id="1.10.10.10">
    <property type="entry name" value="Winged helix-like DNA-binding domain superfamily/Winged helix DNA-binding domain"/>
    <property type="match status" value="1"/>
</dbReference>
<evidence type="ECO:0000313" key="6">
    <source>
        <dbReference type="EMBL" id="MBC2837589.1"/>
    </source>
</evidence>
<proteinExistence type="inferred from homology"/>
<accession>A0A842IDJ6</accession>
<dbReference type="GO" id="GO:0030246">
    <property type="term" value="F:carbohydrate binding"/>
    <property type="evidence" value="ECO:0007669"/>
    <property type="project" value="InterPro"/>
</dbReference>
<dbReference type="InterPro" id="IPR051054">
    <property type="entry name" value="SorC_transcr_regulators"/>
</dbReference>
<keyword evidence="2" id="KW-0805">Transcription regulation</keyword>
<feature type="domain" description="Sugar-binding" evidence="5">
    <location>
        <begin position="59"/>
        <end position="310"/>
    </location>
</feature>
<evidence type="ECO:0000256" key="2">
    <source>
        <dbReference type="ARBA" id="ARBA00023015"/>
    </source>
</evidence>
<organism evidence="6 7">
    <name type="scientific">Paragemmobacter straminiformis</name>
    <dbReference type="NCBI Taxonomy" id="2045119"/>
    <lineage>
        <taxon>Bacteria</taxon>
        <taxon>Pseudomonadati</taxon>
        <taxon>Pseudomonadota</taxon>
        <taxon>Alphaproteobacteria</taxon>
        <taxon>Rhodobacterales</taxon>
        <taxon>Paracoccaceae</taxon>
        <taxon>Paragemmobacter</taxon>
    </lineage>
</organism>
<evidence type="ECO:0000256" key="1">
    <source>
        <dbReference type="ARBA" id="ARBA00010466"/>
    </source>
</evidence>
<dbReference type="Proteomes" id="UP000555411">
    <property type="component" value="Unassembled WGS sequence"/>
</dbReference>
<protein>
    <submittedName>
        <fullName evidence="6">Sugar-binding transcriptional regulator</fullName>
    </submittedName>
</protein>
<dbReference type="PANTHER" id="PTHR34294:SF1">
    <property type="entry name" value="TRANSCRIPTIONAL REGULATOR LSRR"/>
    <property type="match status" value="1"/>
</dbReference>
<keyword evidence="7" id="KW-1185">Reference proteome</keyword>
<dbReference type="EMBL" id="JACLQD010000008">
    <property type="protein sequence ID" value="MBC2837589.1"/>
    <property type="molecule type" value="Genomic_DNA"/>
</dbReference>
<dbReference type="GO" id="GO:0003677">
    <property type="term" value="F:DNA binding"/>
    <property type="evidence" value="ECO:0007669"/>
    <property type="project" value="UniProtKB-KW"/>
</dbReference>
<dbReference type="PANTHER" id="PTHR34294">
    <property type="entry name" value="TRANSCRIPTIONAL REGULATOR-RELATED"/>
    <property type="match status" value="1"/>
</dbReference>
<sequence length="315" mass="34183">MSDVNVNDEIKTRIAWLYHVEGMTQDEVANLVGMNRSRVLRILAAARQDGTVQIRVTTRMSRCVELERMLESRWSLTRAIVVPEPQDPSQLRGIIGAEVGAYMSQAVTSNMTVGLGWGKTLTSGVSAITPRAADGVKVLAMLGGLTRVSEVNPSEFAWRVADRLSAECYMLAAPVYAPDPATREALLGHPGLSEVFARAKTLDMAVVSVGDLTPHSVFSEYGLLTRDEIASLEAAGAVGDLLCHFIDAEGNVIDHPVNDRVLAVNPLSLRGTRQIVLASGGWHKLTVIRAALKLLRPTVLIVNELVAERLAKEER</sequence>
<name>A0A842IDJ6_9RHOB</name>
<evidence type="ECO:0000313" key="7">
    <source>
        <dbReference type="Proteomes" id="UP000555411"/>
    </source>
</evidence>
<dbReference type="Pfam" id="PF04198">
    <property type="entry name" value="Sugar-bind"/>
    <property type="match status" value="1"/>
</dbReference>
<evidence type="ECO:0000259" key="5">
    <source>
        <dbReference type="Pfam" id="PF04198"/>
    </source>
</evidence>
<keyword evidence="4" id="KW-0804">Transcription</keyword>
<dbReference type="InterPro" id="IPR036388">
    <property type="entry name" value="WH-like_DNA-bd_sf"/>
</dbReference>
<evidence type="ECO:0000256" key="4">
    <source>
        <dbReference type="ARBA" id="ARBA00023163"/>
    </source>
</evidence>
<dbReference type="InterPro" id="IPR007324">
    <property type="entry name" value="Sugar-bd_dom_put"/>
</dbReference>
<dbReference type="AlphaFoldDB" id="A0A842IDJ6"/>
<dbReference type="InterPro" id="IPR037171">
    <property type="entry name" value="NagB/RpiA_transferase-like"/>
</dbReference>
<dbReference type="Gene3D" id="3.40.50.1360">
    <property type="match status" value="1"/>
</dbReference>
<keyword evidence="3" id="KW-0238">DNA-binding</keyword>
<evidence type="ECO:0000256" key="3">
    <source>
        <dbReference type="ARBA" id="ARBA00023125"/>
    </source>
</evidence>
<reference evidence="6 7" key="1">
    <citation type="journal article" date="2017" name="Int. J. Syst. Evol. Microbiol.">
        <title>Gemmobacter straminiformis sp. nov., isolated from an artificial fountain.</title>
        <authorList>
            <person name="Kang J.Y."/>
            <person name="Kim M.J."/>
            <person name="Chun J."/>
            <person name="Son K.P."/>
            <person name="Jahng K.Y."/>
        </authorList>
    </citation>
    <scope>NUCLEOTIDE SEQUENCE [LARGE SCALE GENOMIC DNA]</scope>
    <source>
        <strain evidence="6 7">CAM-8</strain>
    </source>
</reference>
<comment type="caution">
    <text evidence="6">The sequence shown here is derived from an EMBL/GenBank/DDBJ whole genome shotgun (WGS) entry which is preliminary data.</text>
</comment>
<dbReference type="SUPFAM" id="SSF100950">
    <property type="entry name" value="NagB/RpiA/CoA transferase-like"/>
    <property type="match status" value="1"/>
</dbReference>
<gene>
    <name evidence="6" type="ORF">H7F16_18870</name>
</gene>
<comment type="similarity">
    <text evidence="1">Belongs to the SorC transcriptional regulatory family.</text>
</comment>
<dbReference type="RefSeq" id="WP_185799230.1">
    <property type="nucleotide sequence ID" value="NZ_JACLQD010000008.1"/>
</dbReference>